<dbReference type="AlphaFoldDB" id="A0AAD7HB91"/>
<protein>
    <submittedName>
        <fullName evidence="1">Uncharacterized protein</fullName>
    </submittedName>
</protein>
<organism evidence="1 2">
    <name type="scientific">Mycena metata</name>
    <dbReference type="NCBI Taxonomy" id="1033252"/>
    <lineage>
        <taxon>Eukaryota</taxon>
        <taxon>Fungi</taxon>
        <taxon>Dikarya</taxon>
        <taxon>Basidiomycota</taxon>
        <taxon>Agaricomycotina</taxon>
        <taxon>Agaricomycetes</taxon>
        <taxon>Agaricomycetidae</taxon>
        <taxon>Agaricales</taxon>
        <taxon>Marasmiineae</taxon>
        <taxon>Mycenaceae</taxon>
        <taxon>Mycena</taxon>
    </lineage>
</organism>
<reference evidence="1" key="1">
    <citation type="submission" date="2023-03" db="EMBL/GenBank/DDBJ databases">
        <title>Massive genome expansion in bonnet fungi (Mycena s.s.) driven by repeated elements and novel gene families across ecological guilds.</title>
        <authorList>
            <consortium name="Lawrence Berkeley National Laboratory"/>
            <person name="Harder C.B."/>
            <person name="Miyauchi S."/>
            <person name="Viragh M."/>
            <person name="Kuo A."/>
            <person name="Thoen E."/>
            <person name="Andreopoulos B."/>
            <person name="Lu D."/>
            <person name="Skrede I."/>
            <person name="Drula E."/>
            <person name="Henrissat B."/>
            <person name="Morin E."/>
            <person name="Kohler A."/>
            <person name="Barry K."/>
            <person name="LaButti K."/>
            <person name="Morin E."/>
            <person name="Salamov A."/>
            <person name="Lipzen A."/>
            <person name="Mereny Z."/>
            <person name="Hegedus B."/>
            <person name="Baldrian P."/>
            <person name="Stursova M."/>
            <person name="Weitz H."/>
            <person name="Taylor A."/>
            <person name="Grigoriev I.V."/>
            <person name="Nagy L.G."/>
            <person name="Martin F."/>
            <person name="Kauserud H."/>
        </authorList>
    </citation>
    <scope>NUCLEOTIDE SEQUENCE</scope>
    <source>
        <strain evidence="1">CBHHK182m</strain>
    </source>
</reference>
<evidence type="ECO:0000313" key="2">
    <source>
        <dbReference type="Proteomes" id="UP001215598"/>
    </source>
</evidence>
<keyword evidence="2" id="KW-1185">Reference proteome</keyword>
<accession>A0AAD7HB91</accession>
<gene>
    <name evidence="1" type="ORF">B0H16DRAFT_1612638</name>
</gene>
<sequence length="159" mass="18088">MARTHKVWCNGMGTEDAMRARAHILFYLYLPLYSPSPVALLAFRQNPPLAWETARFAPFWVGTRIHFGGQRTLTCPRVRVRRRVRLGRSLFEVRARRPHETTHRRGHNPRASFFCGIFSLHGVHCRLALATPVRAGGFVHVSPTHCGPFPISRFCGCLA</sequence>
<name>A0AAD7HB91_9AGAR</name>
<evidence type="ECO:0000313" key="1">
    <source>
        <dbReference type="EMBL" id="KAJ7716837.1"/>
    </source>
</evidence>
<comment type="caution">
    <text evidence="1">The sequence shown here is derived from an EMBL/GenBank/DDBJ whole genome shotgun (WGS) entry which is preliminary data.</text>
</comment>
<dbReference type="Proteomes" id="UP001215598">
    <property type="component" value="Unassembled WGS sequence"/>
</dbReference>
<dbReference type="EMBL" id="JARKIB010000285">
    <property type="protein sequence ID" value="KAJ7716837.1"/>
    <property type="molecule type" value="Genomic_DNA"/>
</dbReference>
<proteinExistence type="predicted"/>